<keyword evidence="4" id="KW-0732">Signal</keyword>
<feature type="region of interest" description="Disordered" evidence="3">
    <location>
        <begin position="727"/>
        <end position="793"/>
    </location>
</feature>
<feature type="compositionally biased region" description="Polar residues" evidence="3">
    <location>
        <begin position="1095"/>
        <end position="1115"/>
    </location>
</feature>
<evidence type="ECO:0000256" key="4">
    <source>
        <dbReference type="SAM" id="SignalP"/>
    </source>
</evidence>
<feature type="region of interest" description="Disordered" evidence="3">
    <location>
        <begin position="1085"/>
        <end position="1123"/>
    </location>
</feature>
<feature type="compositionally biased region" description="Polar residues" evidence="3">
    <location>
        <begin position="851"/>
        <end position="862"/>
    </location>
</feature>
<dbReference type="AlphaFoldDB" id="A0A286UP32"/>
<dbReference type="OrthoDB" id="431169at2759"/>
<dbReference type="SUPFAM" id="SSF54928">
    <property type="entry name" value="RNA-binding domain, RBD"/>
    <property type="match status" value="1"/>
</dbReference>
<feature type="compositionally biased region" description="Polar residues" evidence="3">
    <location>
        <begin position="680"/>
        <end position="690"/>
    </location>
</feature>
<dbReference type="PROSITE" id="PS50102">
    <property type="entry name" value="RRM"/>
    <property type="match status" value="1"/>
</dbReference>
<proteinExistence type="predicted"/>
<gene>
    <name evidence="6" type="ORF">PNOK_0385200</name>
</gene>
<dbReference type="Proteomes" id="UP000217199">
    <property type="component" value="Unassembled WGS sequence"/>
</dbReference>
<comment type="caution">
    <text evidence="6">The sequence shown here is derived from an EMBL/GenBank/DDBJ whole genome shotgun (WGS) entry which is preliminary data.</text>
</comment>
<feature type="compositionally biased region" description="Polar residues" evidence="3">
    <location>
        <begin position="697"/>
        <end position="706"/>
    </location>
</feature>
<feature type="compositionally biased region" description="Polar residues" evidence="3">
    <location>
        <begin position="805"/>
        <end position="820"/>
    </location>
</feature>
<dbReference type="Pfam" id="PF00076">
    <property type="entry name" value="RRM_1"/>
    <property type="match status" value="1"/>
</dbReference>
<dbReference type="InParanoid" id="A0A286UP32"/>
<feature type="compositionally biased region" description="Polar residues" evidence="3">
    <location>
        <begin position="102"/>
        <end position="120"/>
    </location>
</feature>
<feature type="compositionally biased region" description="Polar residues" evidence="3">
    <location>
        <begin position="727"/>
        <end position="739"/>
    </location>
</feature>
<feature type="compositionally biased region" description="Low complexity" evidence="3">
    <location>
        <begin position="821"/>
        <end position="838"/>
    </location>
</feature>
<evidence type="ECO:0000256" key="1">
    <source>
        <dbReference type="ARBA" id="ARBA00022884"/>
    </source>
</evidence>
<dbReference type="EMBL" id="NBII01000003">
    <property type="protein sequence ID" value="PAV21225.1"/>
    <property type="molecule type" value="Genomic_DNA"/>
</dbReference>
<dbReference type="PANTHER" id="PTHR10501">
    <property type="entry name" value="U1 SMALL NUCLEAR RIBONUCLEOPROTEIN A/U2 SMALL NUCLEAR RIBONUCLEOPROTEIN B"/>
    <property type="match status" value="1"/>
</dbReference>
<evidence type="ECO:0000313" key="7">
    <source>
        <dbReference type="Proteomes" id="UP000217199"/>
    </source>
</evidence>
<accession>A0A286UP32</accession>
<evidence type="ECO:0000313" key="6">
    <source>
        <dbReference type="EMBL" id="PAV21225.1"/>
    </source>
</evidence>
<feature type="compositionally biased region" description="Low complexity" evidence="3">
    <location>
        <begin position="741"/>
        <end position="784"/>
    </location>
</feature>
<dbReference type="GO" id="GO:0003723">
    <property type="term" value="F:RNA binding"/>
    <property type="evidence" value="ECO:0007669"/>
    <property type="project" value="UniProtKB-UniRule"/>
</dbReference>
<name>A0A286UP32_9AGAM</name>
<dbReference type="InterPro" id="IPR000504">
    <property type="entry name" value="RRM_dom"/>
</dbReference>
<evidence type="ECO:0000256" key="3">
    <source>
        <dbReference type="SAM" id="MobiDB-lite"/>
    </source>
</evidence>
<dbReference type="Gene3D" id="3.30.70.330">
    <property type="match status" value="2"/>
</dbReference>
<feature type="region of interest" description="Disordered" evidence="3">
    <location>
        <begin position="608"/>
        <end position="639"/>
    </location>
</feature>
<dbReference type="SMART" id="SM00360">
    <property type="entry name" value="RRM"/>
    <property type="match status" value="2"/>
</dbReference>
<feature type="chain" id="PRO_5013574945" evidence="4">
    <location>
        <begin position="23"/>
        <end position="1123"/>
    </location>
</feature>
<feature type="region of interest" description="Disordered" evidence="3">
    <location>
        <begin position="680"/>
        <end position="711"/>
    </location>
</feature>
<feature type="compositionally biased region" description="Polar residues" evidence="3">
    <location>
        <begin position="895"/>
        <end position="906"/>
    </location>
</feature>
<feature type="signal peptide" evidence="4">
    <location>
        <begin position="1"/>
        <end position="22"/>
    </location>
</feature>
<feature type="region of interest" description="Disordered" evidence="3">
    <location>
        <begin position="57"/>
        <end position="120"/>
    </location>
</feature>
<reference evidence="6 7" key="1">
    <citation type="journal article" date="2017" name="Mol. Ecol.">
        <title>Comparative and population genomic landscape of Phellinus noxius: A hypervariable fungus causing root rot in trees.</title>
        <authorList>
            <person name="Chung C.L."/>
            <person name="Lee T.J."/>
            <person name="Akiba M."/>
            <person name="Lee H.H."/>
            <person name="Kuo T.H."/>
            <person name="Liu D."/>
            <person name="Ke H.M."/>
            <person name="Yokoi T."/>
            <person name="Roa M.B."/>
            <person name="Lu M.J."/>
            <person name="Chang Y.Y."/>
            <person name="Ann P.J."/>
            <person name="Tsai J.N."/>
            <person name="Chen C.Y."/>
            <person name="Tzean S.S."/>
            <person name="Ota Y."/>
            <person name="Hattori T."/>
            <person name="Sahashi N."/>
            <person name="Liou R.F."/>
            <person name="Kikuchi T."/>
            <person name="Tsai I.J."/>
        </authorList>
    </citation>
    <scope>NUCLEOTIDE SEQUENCE [LARGE SCALE GENOMIC DNA]</scope>
    <source>
        <strain evidence="6 7">FFPRI411160</strain>
    </source>
</reference>
<evidence type="ECO:0000259" key="5">
    <source>
        <dbReference type="PROSITE" id="PS50102"/>
    </source>
</evidence>
<keyword evidence="1 2" id="KW-0694">RNA-binding</keyword>
<dbReference type="STRING" id="2282107.A0A286UP32"/>
<feature type="compositionally biased region" description="Low complexity" evidence="3">
    <location>
        <begin position="865"/>
        <end position="881"/>
    </location>
</feature>
<feature type="domain" description="RRM" evidence="5">
    <location>
        <begin position="888"/>
        <end position="973"/>
    </location>
</feature>
<feature type="compositionally biased region" description="Low complexity" evidence="3">
    <location>
        <begin position="84"/>
        <end position="99"/>
    </location>
</feature>
<dbReference type="InterPro" id="IPR035979">
    <property type="entry name" value="RBD_domain_sf"/>
</dbReference>
<keyword evidence="7" id="KW-1185">Reference proteome</keyword>
<feature type="compositionally biased region" description="Gly residues" evidence="3">
    <location>
        <begin position="74"/>
        <end position="83"/>
    </location>
</feature>
<evidence type="ECO:0000256" key="2">
    <source>
        <dbReference type="PROSITE-ProRule" id="PRU00176"/>
    </source>
</evidence>
<protein>
    <submittedName>
        <fullName evidence="6">Rna binding protein</fullName>
    </submittedName>
</protein>
<organism evidence="6 7">
    <name type="scientific">Pyrrhoderma noxium</name>
    <dbReference type="NCBI Taxonomy" id="2282107"/>
    <lineage>
        <taxon>Eukaryota</taxon>
        <taxon>Fungi</taxon>
        <taxon>Dikarya</taxon>
        <taxon>Basidiomycota</taxon>
        <taxon>Agaricomycotina</taxon>
        <taxon>Agaricomycetes</taxon>
        <taxon>Hymenochaetales</taxon>
        <taxon>Hymenochaetaceae</taxon>
        <taxon>Pyrrhoderma</taxon>
    </lineage>
</organism>
<feature type="region of interest" description="Disordered" evidence="3">
    <location>
        <begin position="805"/>
        <end position="906"/>
    </location>
</feature>
<dbReference type="FunFam" id="3.30.70.330:FF:000428">
    <property type="entry name" value="Related to WHI3-involved in regulation of cell size"/>
    <property type="match status" value="1"/>
</dbReference>
<sequence length="1123" mass="118718">MRFCIGNILSLIPSIPLLPTLASSSVQQRPVPAPVLAHHRTDEDFINRSLLDQIDTDADTDPVLSSDSEATGASIGGRGGGRNFGSSSSQSSVESSGVSFPYQLQVQTQPQRSDSPTGKRTNMAYAAHNEQFLHTPQQLYHNQGAEPPSDFAPFSDESQTPGGVFDNTSYLSAATPSQTTFGNDTGAYSQFNSGLSSADVFGAHQQVAQISHQQQQQINGGRGFDYMSDNQGLKTNGKPMFNNMDPFNTGVGAATTMMQGHQINKPGPTQQQQMHTFVNQSYPNGIVQGQAHSQTPFGPHISTSNSGVLGGPNHSSMNGLGSVSVTTQQEEISTIFVVGFPEDMQEREFQNMFTFSSGFEAATLKIPNKDSTAYGANPSATANAVSPAGRGSFQIGFPYANANDPYSMLSINQSGVVDGREGPGAWPTSDINDLAGGMNVNQPPSGAPRKQIIGFAKFRTRAEALAARDLLQGRRVDIEKGAILKAEMAKKNLHTKRGVGPLGAPLSVNVGGTNAPNNMHPGMGINNGGGLGGISESISNMTGLLSPTLGGPEALSARERELGTLGAMGLTSLSRRDLPEEDREMRRRRDYGSVSALATGLGNVNIHTTRGARERLEEDERERERRKKEKEVERTGRLRGGSQVTYDAFHSITIPQRQMGSILSPTESISAHPFATSQLFSPQESISSRSVDGWPMSASQTQNQRVGSIGSGLPPVRAVALGITTSTGSVQSSHEQSPTEVVVDSSRGGSSDHPISQESELLSPSGLPLSSQPSMSSLGSRSRPYSPPNEGFVSNTLVSKALEQTAQKSSQNPIQNGPPVSNSGSSSISGSRSSSSSSIDEEVSRTIGNIDVNSHQGTISPQLPSPNSGGSSGAGSRSNASDQNPPINTLYVGNLPTSPAPGTQSGYLEESLRSLFSRCAGYRKLCFRQKSNGPMCFVEFEDVNYASKALSELYGHTLNGLVKGGIRLSYSKNPLGVRTPTNVANGSGIQQGLHTFNPSSFSSLQEALTRQQSGGLSIDIGAIRNRREVNEVTSPSQYFASSPPPPRFFSPPPSSNYGFSGLTNAPGLTRSNNLSFASTFSPFGSSTPEMGISQMGLSDSTDTVNPSNSSLSSTPGLEAARAQ</sequence>
<dbReference type="InterPro" id="IPR012677">
    <property type="entry name" value="Nucleotide-bd_a/b_plait_sf"/>
</dbReference>